<name>D4E580_SEROD</name>
<accession>D4E580</accession>
<reference evidence="1 2" key="1">
    <citation type="submission" date="2010-01" db="EMBL/GenBank/DDBJ databases">
        <authorList>
            <person name="Muzny D."/>
            <person name="Qin X."/>
            <person name="Deng J."/>
            <person name="Jiang H."/>
            <person name="Liu Y."/>
            <person name="Qu J."/>
            <person name="Song X.-Z."/>
            <person name="Zhang L."/>
            <person name="Thornton R."/>
            <person name="Coyle M."/>
            <person name="Francisco L."/>
            <person name="Jackson L."/>
            <person name="Javaid M."/>
            <person name="Korchina V."/>
            <person name="Kovar C."/>
            <person name="Mata R."/>
            <person name="Mathew T."/>
            <person name="Ngo R."/>
            <person name="Nguyen L."/>
            <person name="Nguyen N."/>
            <person name="Okwuonu G."/>
            <person name="Ongeri F."/>
            <person name="Pham C."/>
            <person name="Simmons D."/>
            <person name="Wilczek-Boney K."/>
            <person name="Hale W."/>
            <person name="Jakkamsetti A."/>
            <person name="Pham P."/>
            <person name="Ruth R."/>
            <person name="San Lucas F."/>
            <person name="Warren J."/>
            <person name="Zhang J."/>
            <person name="Zhao Z."/>
            <person name="Zhou C."/>
            <person name="Zhu D."/>
            <person name="Lee S."/>
            <person name="Bess C."/>
            <person name="Blankenburg K."/>
            <person name="Forbes L."/>
            <person name="Fu Q."/>
            <person name="Gubbala S."/>
            <person name="Hirani K."/>
            <person name="Jayaseelan J.C."/>
            <person name="Lara F."/>
            <person name="Munidasa M."/>
            <person name="Palculict T."/>
            <person name="Patil S."/>
            <person name="Pu L.-L."/>
            <person name="Saada N."/>
            <person name="Tang L."/>
            <person name="Weissenberger G."/>
            <person name="Zhu Y."/>
            <person name="Hemphill L."/>
            <person name="Shang Y."/>
            <person name="Youmans B."/>
            <person name="Ayvaz T."/>
            <person name="Ross M."/>
            <person name="Santibanez J."/>
            <person name="Aqrawi P."/>
            <person name="Gross S."/>
            <person name="Joshi V."/>
            <person name="Fowler G."/>
            <person name="Nazareth L."/>
            <person name="Reid J."/>
            <person name="Worley K."/>
            <person name="Petrosino J."/>
            <person name="Highlander S."/>
            <person name="Gibbs R."/>
        </authorList>
    </citation>
    <scope>NUCLEOTIDE SEQUENCE [LARGE SCALE GENOMIC DNA]</scope>
    <source>
        <strain evidence="1 2">DSM 4582</strain>
    </source>
</reference>
<sequence>MPLALTLFLQWFIPGKRILQLFRKVEERVYSFFKSPIAWKVVEKAN</sequence>
<protein>
    <submittedName>
        <fullName evidence="1">Uncharacterized protein</fullName>
    </submittedName>
</protein>
<dbReference type="AlphaFoldDB" id="D4E580"/>
<evidence type="ECO:0000313" key="1">
    <source>
        <dbReference type="EMBL" id="EFE94896.1"/>
    </source>
</evidence>
<organism evidence="1 2">
    <name type="scientific">Serratia odorifera DSM 4582</name>
    <dbReference type="NCBI Taxonomy" id="667129"/>
    <lineage>
        <taxon>Bacteria</taxon>
        <taxon>Pseudomonadati</taxon>
        <taxon>Pseudomonadota</taxon>
        <taxon>Gammaproteobacteria</taxon>
        <taxon>Enterobacterales</taxon>
        <taxon>Yersiniaceae</taxon>
        <taxon>Serratia</taxon>
    </lineage>
</organism>
<evidence type="ECO:0000313" key="2">
    <source>
        <dbReference type="Proteomes" id="UP000005723"/>
    </source>
</evidence>
<comment type="caution">
    <text evidence="1">The sequence shown here is derived from an EMBL/GenBank/DDBJ whole genome shotgun (WGS) entry which is preliminary data.</text>
</comment>
<proteinExistence type="predicted"/>
<gene>
    <name evidence="1" type="ORF">HMPREF0758_3330</name>
</gene>
<keyword evidence="2" id="KW-1185">Reference proteome</keyword>
<dbReference type="HOGENOM" id="CLU_3188928_0_0_6"/>
<dbReference type="EMBL" id="ADBY01000050">
    <property type="protein sequence ID" value="EFE94896.1"/>
    <property type="molecule type" value="Genomic_DNA"/>
</dbReference>
<dbReference type="Proteomes" id="UP000005723">
    <property type="component" value="Unassembled WGS sequence"/>
</dbReference>